<protein>
    <submittedName>
        <fullName evidence="1">549_t:CDS:1</fullName>
    </submittedName>
</protein>
<organism evidence="1 2">
    <name type="scientific">Gigaspora margarita</name>
    <dbReference type="NCBI Taxonomy" id="4874"/>
    <lineage>
        <taxon>Eukaryota</taxon>
        <taxon>Fungi</taxon>
        <taxon>Fungi incertae sedis</taxon>
        <taxon>Mucoromycota</taxon>
        <taxon>Glomeromycotina</taxon>
        <taxon>Glomeromycetes</taxon>
        <taxon>Diversisporales</taxon>
        <taxon>Gigasporaceae</taxon>
        <taxon>Gigaspora</taxon>
    </lineage>
</organism>
<feature type="non-terminal residue" evidence="1">
    <location>
        <position position="1"/>
    </location>
</feature>
<dbReference type="Proteomes" id="UP000789901">
    <property type="component" value="Unassembled WGS sequence"/>
</dbReference>
<accession>A0ABN7VXE3</accession>
<reference evidence="1 2" key="1">
    <citation type="submission" date="2021-06" db="EMBL/GenBank/DDBJ databases">
        <authorList>
            <person name="Kallberg Y."/>
            <person name="Tangrot J."/>
            <person name="Rosling A."/>
        </authorList>
    </citation>
    <scope>NUCLEOTIDE SEQUENCE [LARGE SCALE GENOMIC DNA]</scope>
    <source>
        <strain evidence="1 2">120-4 pot B 10/14</strain>
    </source>
</reference>
<evidence type="ECO:0000313" key="1">
    <source>
        <dbReference type="EMBL" id="CAG8805120.1"/>
    </source>
</evidence>
<proteinExistence type="predicted"/>
<name>A0ABN7VXE3_GIGMA</name>
<comment type="caution">
    <text evidence="1">The sequence shown here is derived from an EMBL/GenBank/DDBJ whole genome shotgun (WGS) entry which is preliminary data.</text>
</comment>
<evidence type="ECO:0000313" key="2">
    <source>
        <dbReference type="Proteomes" id="UP000789901"/>
    </source>
</evidence>
<gene>
    <name evidence="1" type="ORF">GMARGA_LOCUS24018</name>
</gene>
<sequence>LGDLRETIAQFFSEDILINYKFDEWIKNLENSGNLNETKQQFLDNDKYGKESSDYHKYFQKDSNSLLIPLP</sequence>
<keyword evidence="2" id="KW-1185">Reference proteome</keyword>
<dbReference type="EMBL" id="CAJVQB010024881">
    <property type="protein sequence ID" value="CAG8805120.1"/>
    <property type="molecule type" value="Genomic_DNA"/>
</dbReference>